<feature type="domain" description="Alpha/beta hydrolase fold-3" evidence="5">
    <location>
        <begin position="132"/>
        <end position="332"/>
    </location>
</feature>
<evidence type="ECO:0000259" key="5">
    <source>
        <dbReference type="Pfam" id="PF07859"/>
    </source>
</evidence>
<sequence length="357" mass="37595">MKTLLLTLGLLPSLAIAQTAAPAISPTTAQTAAQSDTSYIDADGAAHITRVIPVPKTLSPEAQKLLSRQTSDAPRPQPLAERRSGTDAWQARAGAASKAVYPVSIEKSAVAGVPVLLVTPPVIGPGKSDRVLICVHGGGFNSDSGSLTESIPIASLTQTKVVSVLYRLAPEHPFPAAVDDAVAVYKELLKTHKPKNIALYGTSAGAILTAETTARLKQIGLPLPGALGVFSGMGDFSQVGDSIAMYALNGLAGHLDPPQPGTNDKEYVGSTDPRDPVLSPLYADVHGFPPTLFITSGRDILLSGTSILQRHFYESGVDAQLIVFDGLSHAFWNDVSLPESKEAYKIMADFFDKHLGR</sequence>
<dbReference type="Pfam" id="PF07859">
    <property type="entry name" value="Abhydrolase_3"/>
    <property type="match status" value="1"/>
</dbReference>
<keyword evidence="4" id="KW-0732">Signal</keyword>
<dbReference type="AlphaFoldDB" id="A0A841K069"/>
<dbReference type="InterPro" id="IPR013094">
    <property type="entry name" value="AB_hydrolase_3"/>
</dbReference>
<protein>
    <submittedName>
        <fullName evidence="6">Acetyl esterase/lipase</fullName>
    </submittedName>
</protein>
<reference evidence="6 7" key="1">
    <citation type="submission" date="2020-08" db="EMBL/GenBank/DDBJ databases">
        <title>Genomic Encyclopedia of Type Strains, Phase IV (KMG-IV): sequencing the most valuable type-strain genomes for metagenomic binning, comparative biology and taxonomic classification.</title>
        <authorList>
            <person name="Goeker M."/>
        </authorList>
    </citation>
    <scope>NUCLEOTIDE SEQUENCE [LARGE SCALE GENOMIC DNA]</scope>
    <source>
        <strain evidence="6 7">DSM 103733</strain>
    </source>
</reference>
<keyword evidence="2" id="KW-0378">Hydrolase</keyword>
<dbReference type="PANTHER" id="PTHR48081:SF30">
    <property type="entry name" value="ACETYL-HYDROLASE LIPR-RELATED"/>
    <property type="match status" value="1"/>
</dbReference>
<evidence type="ECO:0000256" key="3">
    <source>
        <dbReference type="SAM" id="MobiDB-lite"/>
    </source>
</evidence>
<dbReference type="Proteomes" id="UP000538666">
    <property type="component" value="Unassembled WGS sequence"/>
</dbReference>
<accession>A0A841K069</accession>
<dbReference type="RefSeq" id="WP_050059791.1">
    <property type="nucleotide sequence ID" value="NZ_JACHEK010000005.1"/>
</dbReference>
<feature type="signal peptide" evidence="4">
    <location>
        <begin position="1"/>
        <end position="17"/>
    </location>
</feature>
<name>A0A841K069_9BACT</name>
<evidence type="ECO:0000256" key="1">
    <source>
        <dbReference type="ARBA" id="ARBA00010515"/>
    </source>
</evidence>
<evidence type="ECO:0000256" key="2">
    <source>
        <dbReference type="ARBA" id="ARBA00022801"/>
    </source>
</evidence>
<dbReference type="InterPro" id="IPR029058">
    <property type="entry name" value="AB_hydrolase_fold"/>
</dbReference>
<evidence type="ECO:0000256" key="4">
    <source>
        <dbReference type="SAM" id="SignalP"/>
    </source>
</evidence>
<dbReference type="EMBL" id="JACHEK010000005">
    <property type="protein sequence ID" value="MBB6144611.1"/>
    <property type="molecule type" value="Genomic_DNA"/>
</dbReference>
<gene>
    <name evidence="6" type="ORF">HNQ77_002567</name>
</gene>
<dbReference type="PANTHER" id="PTHR48081">
    <property type="entry name" value="AB HYDROLASE SUPERFAMILY PROTEIN C4A8.06C"/>
    <property type="match status" value="1"/>
</dbReference>
<proteinExistence type="inferred from homology"/>
<dbReference type="InterPro" id="IPR050300">
    <property type="entry name" value="GDXG_lipolytic_enzyme"/>
</dbReference>
<evidence type="ECO:0000313" key="6">
    <source>
        <dbReference type="EMBL" id="MBB6144611.1"/>
    </source>
</evidence>
<keyword evidence="7" id="KW-1185">Reference proteome</keyword>
<comment type="caution">
    <text evidence="6">The sequence shown here is derived from an EMBL/GenBank/DDBJ whole genome shotgun (WGS) entry which is preliminary data.</text>
</comment>
<comment type="similarity">
    <text evidence="1">Belongs to the 'GDXG' lipolytic enzyme family.</text>
</comment>
<organism evidence="6 7">
    <name type="scientific">Silvibacterium bohemicum</name>
    <dbReference type="NCBI Taxonomy" id="1577686"/>
    <lineage>
        <taxon>Bacteria</taxon>
        <taxon>Pseudomonadati</taxon>
        <taxon>Acidobacteriota</taxon>
        <taxon>Terriglobia</taxon>
        <taxon>Terriglobales</taxon>
        <taxon>Acidobacteriaceae</taxon>
        <taxon>Silvibacterium</taxon>
    </lineage>
</organism>
<feature type="chain" id="PRO_5032452333" evidence="4">
    <location>
        <begin position="18"/>
        <end position="357"/>
    </location>
</feature>
<dbReference type="Gene3D" id="3.40.50.1820">
    <property type="entry name" value="alpha/beta hydrolase"/>
    <property type="match status" value="1"/>
</dbReference>
<dbReference type="GO" id="GO:0004806">
    <property type="term" value="F:triacylglycerol lipase activity"/>
    <property type="evidence" value="ECO:0007669"/>
    <property type="project" value="TreeGrafter"/>
</dbReference>
<dbReference type="SUPFAM" id="SSF53474">
    <property type="entry name" value="alpha/beta-Hydrolases"/>
    <property type="match status" value="1"/>
</dbReference>
<evidence type="ECO:0000313" key="7">
    <source>
        <dbReference type="Proteomes" id="UP000538666"/>
    </source>
</evidence>
<feature type="region of interest" description="Disordered" evidence="3">
    <location>
        <begin position="66"/>
        <end position="88"/>
    </location>
</feature>